<evidence type="ECO:0000256" key="1">
    <source>
        <dbReference type="ARBA" id="ARBA00023015"/>
    </source>
</evidence>
<proteinExistence type="predicted"/>
<dbReference type="GO" id="GO:0003677">
    <property type="term" value="F:DNA binding"/>
    <property type="evidence" value="ECO:0007669"/>
    <property type="project" value="UniProtKB-KW"/>
</dbReference>
<keyword evidence="1" id="KW-0805">Transcription regulation</keyword>
<reference evidence="6" key="1">
    <citation type="submission" date="2017-03" db="EMBL/GenBank/DDBJ databases">
        <authorList>
            <person name="Monnet C."/>
        </authorList>
    </citation>
    <scope>NUCLEOTIDE SEQUENCE [LARGE SCALE GENOMIC DNA]</scope>
    <source>
        <strain evidence="6">CNRZ 920</strain>
    </source>
</reference>
<dbReference type="InterPro" id="IPR008920">
    <property type="entry name" value="TF_FadR/GntR_C"/>
</dbReference>
<dbReference type="CDD" id="cd07377">
    <property type="entry name" value="WHTH_GntR"/>
    <property type="match status" value="1"/>
</dbReference>
<sequence length="237" mass="26232">MSPATSRTISRPSIPSQAEEILREKIIDGTLAPGERLNEVALAESIGISRGPLREAIKRLSGQGYLKMETHRGSFVRSYEPQEIIDLYELRAALELYAVRLAVERASDSALELLADRLAEEQDRVRRHAESADEEPYASELDFHQQLVELGGNRAINEQLSDANHKLFLALRPTHRTEVRKGHAVASHRDVLEHVRAREADAAAELLSAHLTDSMSNSLKVLGLSNSSAEDLGKDAQ</sequence>
<dbReference type="Gene3D" id="1.20.120.530">
    <property type="entry name" value="GntR ligand-binding domain-like"/>
    <property type="match status" value="1"/>
</dbReference>
<evidence type="ECO:0000256" key="2">
    <source>
        <dbReference type="ARBA" id="ARBA00023125"/>
    </source>
</evidence>
<feature type="domain" description="HTH gntR-type" evidence="4">
    <location>
        <begin position="12"/>
        <end position="79"/>
    </location>
</feature>
<keyword evidence="2 5" id="KW-0238">DNA-binding</keyword>
<evidence type="ECO:0000313" key="5">
    <source>
        <dbReference type="EMBL" id="SMY01024.1"/>
    </source>
</evidence>
<dbReference type="InterPro" id="IPR036390">
    <property type="entry name" value="WH_DNA-bd_sf"/>
</dbReference>
<dbReference type="PANTHER" id="PTHR43537:SF45">
    <property type="entry name" value="GNTR FAMILY REGULATORY PROTEIN"/>
    <property type="match status" value="1"/>
</dbReference>
<evidence type="ECO:0000259" key="4">
    <source>
        <dbReference type="PROSITE" id="PS50949"/>
    </source>
</evidence>
<dbReference type="InterPro" id="IPR011711">
    <property type="entry name" value="GntR_C"/>
</dbReference>
<dbReference type="InterPro" id="IPR000524">
    <property type="entry name" value="Tscrpt_reg_HTH_GntR"/>
</dbReference>
<dbReference type="Gene3D" id="1.10.10.10">
    <property type="entry name" value="Winged helix-like DNA-binding domain superfamily/Winged helix DNA-binding domain"/>
    <property type="match status" value="1"/>
</dbReference>
<dbReference type="Proteomes" id="UP000234289">
    <property type="component" value="Unassembled WGS sequence"/>
</dbReference>
<dbReference type="AlphaFoldDB" id="A0A2H1KNA1"/>
<keyword evidence="3" id="KW-0804">Transcription</keyword>
<gene>
    <name evidence="5" type="ORF">BAUR920_03367</name>
</gene>
<dbReference type="SMART" id="SM00345">
    <property type="entry name" value="HTH_GNTR"/>
    <property type="match status" value="1"/>
</dbReference>
<dbReference type="GO" id="GO:0003700">
    <property type="term" value="F:DNA-binding transcription factor activity"/>
    <property type="evidence" value="ECO:0007669"/>
    <property type="project" value="InterPro"/>
</dbReference>
<dbReference type="Pfam" id="PF07729">
    <property type="entry name" value="FCD"/>
    <property type="match status" value="1"/>
</dbReference>
<dbReference type="RefSeq" id="WP_101639526.1">
    <property type="nucleotide sequence ID" value="NZ_FXZG01000030.1"/>
</dbReference>
<protein>
    <submittedName>
        <fullName evidence="5">DNA-binding transcriptional regulator, GntR family</fullName>
    </submittedName>
</protein>
<evidence type="ECO:0000256" key="3">
    <source>
        <dbReference type="ARBA" id="ARBA00023163"/>
    </source>
</evidence>
<accession>A0A2H1KNA1</accession>
<dbReference type="PROSITE" id="PS50949">
    <property type="entry name" value="HTH_GNTR"/>
    <property type="match status" value="1"/>
</dbReference>
<dbReference type="PANTHER" id="PTHR43537">
    <property type="entry name" value="TRANSCRIPTIONAL REGULATOR, GNTR FAMILY"/>
    <property type="match status" value="1"/>
</dbReference>
<organism evidence="5 6">
    <name type="scientific">Brevibacterium aurantiacum</name>
    <dbReference type="NCBI Taxonomy" id="273384"/>
    <lineage>
        <taxon>Bacteria</taxon>
        <taxon>Bacillati</taxon>
        <taxon>Actinomycetota</taxon>
        <taxon>Actinomycetes</taxon>
        <taxon>Micrococcales</taxon>
        <taxon>Brevibacteriaceae</taxon>
        <taxon>Brevibacterium</taxon>
    </lineage>
</organism>
<dbReference type="InterPro" id="IPR036388">
    <property type="entry name" value="WH-like_DNA-bd_sf"/>
</dbReference>
<dbReference type="SUPFAM" id="SSF48008">
    <property type="entry name" value="GntR ligand-binding domain-like"/>
    <property type="match status" value="1"/>
</dbReference>
<dbReference type="SUPFAM" id="SSF46785">
    <property type="entry name" value="Winged helix' DNA-binding domain"/>
    <property type="match status" value="1"/>
</dbReference>
<evidence type="ECO:0000313" key="6">
    <source>
        <dbReference type="Proteomes" id="UP000234289"/>
    </source>
</evidence>
<name>A0A2H1KNA1_BREAU</name>
<dbReference type="SMART" id="SM00895">
    <property type="entry name" value="FCD"/>
    <property type="match status" value="1"/>
</dbReference>
<dbReference type="Pfam" id="PF00392">
    <property type="entry name" value="GntR"/>
    <property type="match status" value="1"/>
</dbReference>
<dbReference type="EMBL" id="FXZG01000030">
    <property type="protein sequence ID" value="SMY01024.1"/>
    <property type="molecule type" value="Genomic_DNA"/>
</dbReference>